<dbReference type="AlphaFoldDB" id="A0AAW9R8T7"/>
<dbReference type="InterPro" id="IPR013362">
    <property type="entry name" value="Pilus_4_PilV"/>
</dbReference>
<dbReference type="InterPro" id="IPR054402">
    <property type="entry name" value="Tt1218-like_dom"/>
</dbReference>
<name>A0AAW9R8T7_9GAMM</name>
<evidence type="ECO:0000259" key="2">
    <source>
        <dbReference type="Pfam" id="PF22150"/>
    </source>
</evidence>
<accession>A0AAW9R8T7</accession>
<comment type="caution">
    <text evidence="3">The sequence shown here is derived from an EMBL/GenBank/DDBJ whole genome shotgun (WGS) entry which is preliminary data.</text>
</comment>
<evidence type="ECO:0000313" key="4">
    <source>
        <dbReference type="Proteomes" id="UP001364472"/>
    </source>
</evidence>
<dbReference type="Pfam" id="PF22150">
    <property type="entry name" value="Tt1218-like"/>
    <property type="match status" value="1"/>
</dbReference>
<proteinExistence type="predicted"/>
<dbReference type="NCBIfam" id="TIGR02532">
    <property type="entry name" value="IV_pilin_GFxxxE"/>
    <property type="match status" value="1"/>
</dbReference>
<evidence type="ECO:0000256" key="1">
    <source>
        <dbReference type="SAM" id="Phobius"/>
    </source>
</evidence>
<sequence>MRIFPRQRGFTLLEVLISILVFSIGLLGVAGLMVLSVRTNHSAFLRTQASFLGESMADRMRTNLGWIDQYNGTYNASTATGTADCRTASCTPTQLAAYDRLMWSQQLVEHLPAPTAVINCDNLPPNPGYAGSQPYGGLCRMTITWTEADLSRTGGTPATQTFAWVFQP</sequence>
<reference evidence="3 4" key="1">
    <citation type="journal article" date="2016" name="Antonie Van Leeuwenhoek">
        <title>Denitratimonas tolerans gen. nov., sp. nov., a denitrifying bacterium isolated from a bioreactor for tannery wastewater treatment.</title>
        <authorList>
            <person name="Han S.I."/>
            <person name="Kim J.O."/>
            <person name="Lee Y.R."/>
            <person name="Ekpeghere K.I."/>
            <person name="Koh S.C."/>
            <person name="Whang K.S."/>
        </authorList>
    </citation>
    <scope>NUCLEOTIDE SEQUENCE [LARGE SCALE GENOMIC DNA]</scope>
    <source>
        <strain evidence="3 4">KACC 17565</strain>
    </source>
</reference>
<dbReference type="Pfam" id="PF07963">
    <property type="entry name" value="N_methyl"/>
    <property type="match status" value="1"/>
</dbReference>
<keyword evidence="1" id="KW-1133">Transmembrane helix</keyword>
<dbReference type="RefSeq" id="WP_337335934.1">
    <property type="nucleotide sequence ID" value="NZ_JBBDHC010000017.1"/>
</dbReference>
<dbReference type="EMBL" id="JBBDHC010000017">
    <property type="protein sequence ID" value="MEJ1250228.1"/>
    <property type="molecule type" value="Genomic_DNA"/>
</dbReference>
<keyword evidence="4" id="KW-1185">Reference proteome</keyword>
<evidence type="ECO:0000313" key="3">
    <source>
        <dbReference type="EMBL" id="MEJ1250228.1"/>
    </source>
</evidence>
<protein>
    <submittedName>
        <fullName evidence="3">Type IV pilus modification protein PilV</fullName>
    </submittedName>
</protein>
<dbReference type="NCBIfam" id="TIGR02523">
    <property type="entry name" value="type_IV_pilV"/>
    <property type="match status" value="1"/>
</dbReference>
<keyword evidence="1" id="KW-0812">Transmembrane</keyword>
<organism evidence="3 4">
    <name type="scientific">Denitratimonas tolerans</name>
    <dbReference type="NCBI Taxonomy" id="1338420"/>
    <lineage>
        <taxon>Bacteria</taxon>
        <taxon>Pseudomonadati</taxon>
        <taxon>Pseudomonadota</taxon>
        <taxon>Gammaproteobacteria</taxon>
        <taxon>Lysobacterales</taxon>
        <taxon>Lysobacteraceae</taxon>
        <taxon>Denitratimonas</taxon>
    </lineage>
</organism>
<dbReference type="InterPro" id="IPR012902">
    <property type="entry name" value="N_methyl_site"/>
</dbReference>
<dbReference type="Proteomes" id="UP001364472">
    <property type="component" value="Unassembled WGS sequence"/>
</dbReference>
<keyword evidence="1" id="KW-0472">Membrane</keyword>
<dbReference type="PROSITE" id="PS00409">
    <property type="entry name" value="PROKAR_NTER_METHYL"/>
    <property type="match status" value="1"/>
</dbReference>
<feature type="transmembrane region" description="Helical" evidence="1">
    <location>
        <begin position="12"/>
        <end position="35"/>
    </location>
</feature>
<feature type="domain" description="Type IV pilin Tt1218-like" evidence="2">
    <location>
        <begin position="34"/>
        <end position="99"/>
    </location>
</feature>
<gene>
    <name evidence="3" type="primary">pilV</name>
    <name evidence="3" type="ORF">WB794_11155</name>
</gene>